<evidence type="ECO:0000313" key="7">
    <source>
        <dbReference type="RefSeq" id="XP_021844973.1"/>
    </source>
</evidence>
<dbReference type="InterPro" id="IPR002068">
    <property type="entry name" value="A-crystallin/Hsp20_dom"/>
</dbReference>
<dbReference type="GeneID" id="110784832"/>
<reference evidence="7" key="2">
    <citation type="submission" date="2025-08" db="UniProtKB">
        <authorList>
            <consortium name="RefSeq"/>
        </authorList>
    </citation>
    <scope>IDENTIFICATION</scope>
    <source>
        <tissue evidence="7">Leaf</tissue>
    </source>
</reference>
<keyword evidence="4" id="KW-0472">Membrane</keyword>
<evidence type="ECO:0000256" key="3">
    <source>
        <dbReference type="ARBA" id="ARBA00022821"/>
    </source>
</evidence>
<dbReference type="AlphaFoldDB" id="A0A9R0JSI0"/>
<comment type="subcellular location">
    <subcellularLocation>
        <location evidence="1">Cell membrane</location>
        <topology evidence="1">Single-pass membrane protein</topology>
    </subcellularLocation>
</comment>
<keyword evidence="6" id="KW-1185">Reference proteome</keyword>
<name>A0A9R0JSI0_SPIOL</name>
<dbReference type="Proteomes" id="UP000813463">
    <property type="component" value="Chromosome 4"/>
</dbReference>
<gene>
    <name evidence="7" type="primary">LOC110784832</name>
</gene>
<dbReference type="PANTHER" id="PTHR43670">
    <property type="entry name" value="HEAT SHOCK PROTEIN 26"/>
    <property type="match status" value="1"/>
</dbReference>
<feature type="domain" description="SHSP" evidence="5">
    <location>
        <begin position="34"/>
        <end position="128"/>
    </location>
</feature>
<dbReference type="GO" id="GO:0005886">
    <property type="term" value="C:plasma membrane"/>
    <property type="evidence" value="ECO:0007669"/>
    <property type="project" value="UniProtKB-SubCell"/>
</dbReference>
<dbReference type="InterPro" id="IPR008978">
    <property type="entry name" value="HSP20-like_chaperone"/>
</dbReference>
<evidence type="ECO:0000256" key="1">
    <source>
        <dbReference type="ARBA" id="ARBA00004162"/>
    </source>
</evidence>
<dbReference type="Pfam" id="PF00011">
    <property type="entry name" value="HSP20"/>
    <property type="match status" value="1"/>
</dbReference>
<keyword evidence="3" id="KW-0611">Plant defense</keyword>
<dbReference type="Gene3D" id="2.60.40.790">
    <property type="match status" value="1"/>
</dbReference>
<evidence type="ECO:0000259" key="5">
    <source>
        <dbReference type="Pfam" id="PF00011"/>
    </source>
</evidence>
<dbReference type="PANTHER" id="PTHR43670:SF34">
    <property type="entry name" value="HSP20-LIKE CHAPERONES SUPERFAMILY PROTEIN"/>
    <property type="match status" value="1"/>
</dbReference>
<dbReference type="SUPFAM" id="SSF49764">
    <property type="entry name" value="HSP20-like chaperones"/>
    <property type="match status" value="1"/>
</dbReference>
<feature type="transmembrane region" description="Helical" evidence="4">
    <location>
        <begin position="188"/>
        <end position="211"/>
    </location>
</feature>
<organism evidence="6 7">
    <name type="scientific">Spinacia oleracea</name>
    <name type="common">Spinach</name>
    <dbReference type="NCBI Taxonomy" id="3562"/>
    <lineage>
        <taxon>Eukaryota</taxon>
        <taxon>Viridiplantae</taxon>
        <taxon>Streptophyta</taxon>
        <taxon>Embryophyta</taxon>
        <taxon>Tracheophyta</taxon>
        <taxon>Spermatophyta</taxon>
        <taxon>Magnoliopsida</taxon>
        <taxon>eudicotyledons</taxon>
        <taxon>Gunneridae</taxon>
        <taxon>Pentapetalae</taxon>
        <taxon>Caryophyllales</taxon>
        <taxon>Chenopodiaceae</taxon>
        <taxon>Chenopodioideae</taxon>
        <taxon>Anserineae</taxon>
        <taxon>Spinacia</taxon>
    </lineage>
</organism>
<keyword evidence="4" id="KW-1133">Transmembrane helix</keyword>
<proteinExistence type="predicted"/>
<dbReference type="OrthoDB" id="1920188at2759"/>
<keyword evidence="2" id="KW-1003">Cell membrane</keyword>
<keyword evidence="4" id="KW-0812">Transmembrane</keyword>
<protein>
    <recommendedName>
        <fullName evidence="5">SHSP domain-containing protein</fullName>
    </recommendedName>
</protein>
<dbReference type="GO" id="GO:0006952">
    <property type="term" value="P:defense response"/>
    <property type="evidence" value="ECO:0007669"/>
    <property type="project" value="UniProtKB-KW"/>
</dbReference>
<evidence type="ECO:0000256" key="2">
    <source>
        <dbReference type="ARBA" id="ARBA00022475"/>
    </source>
</evidence>
<dbReference type="RefSeq" id="XP_021844973.1">
    <property type="nucleotide sequence ID" value="XM_021989281.2"/>
</dbReference>
<dbReference type="GO" id="GO:0034605">
    <property type="term" value="P:cellular response to heat"/>
    <property type="evidence" value="ECO:0007669"/>
    <property type="project" value="TreeGrafter"/>
</dbReference>
<dbReference type="KEGG" id="soe:110784832"/>
<evidence type="ECO:0000256" key="4">
    <source>
        <dbReference type="SAM" id="Phobius"/>
    </source>
</evidence>
<evidence type="ECO:0000313" key="6">
    <source>
        <dbReference type="Proteomes" id="UP000813463"/>
    </source>
</evidence>
<reference evidence="6" key="1">
    <citation type="journal article" date="2021" name="Nat. Commun.">
        <title>Genomic analyses provide insights into spinach domestication and the genetic basis of agronomic traits.</title>
        <authorList>
            <person name="Cai X."/>
            <person name="Sun X."/>
            <person name="Xu C."/>
            <person name="Sun H."/>
            <person name="Wang X."/>
            <person name="Ge C."/>
            <person name="Zhang Z."/>
            <person name="Wang Q."/>
            <person name="Fei Z."/>
            <person name="Jiao C."/>
            <person name="Wang Q."/>
        </authorList>
    </citation>
    <scope>NUCLEOTIDE SEQUENCE [LARGE SCALE GENOMIC DNA]</scope>
    <source>
        <strain evidence="6">cv. Varoflay</strain>
    </source>
</reference>
<sequence>MDLQLDLKITNTTDNDHQTTDFRNAKVCPIFLSKETQPNFILTAHLIGYRMEDIKIDINEDGTLISISCENNSKAVQEKEMVMMHNKEPNLIKVFKIPQGVSLDGIKANFNDDESTLTIYMPKLNKGIKYDQHNLELLSNGGREINQVVEEEEEIVEKKLGLGDGFETKQLGDDLDEINENDTTNCKLFGPCFFIGSTLAASLLMLFLRLVKPISH</sequence>
<accession>A0A9R0JSI0</accession>